<reference evidence="1" key="1">
    <citation type="submission" date="2023-10" db="EMBL/GenBank/DDBJ databases">
        <title>Genome assembly of Pristionchus species.</title>
        <authorList>
            <person name="Yoshida K."/>
            <person name="Sommer R.J."/>
        </authorList>
    </citation>
    <scope>NUCLEOTIDE SEQUENCE</scope>
    <source>
        <strain evidence="1">RS5133</strain>
    </source>
</reference>
<evidence type="ECO:0000313" key="2">
    <source>
        <dbReference type="Proteomes" id="UP001432322"/>
    </source>
</evidence>
<accession>A0AAV5V1M9</accession>
<protein>
    <submittedName>
        <fullName evidence="1">Uncharacterized protein</fullName>
    </submittedName>
</protein>
<dbReference type="AlphaFoldDB" id="A0AAV5V1M9"/>
<feature type="non-terminal residue" evidence="1">
    <location>
        <position position="1"/>
    </location>
</feature>
<name>A0AAV5V1M9_9BILA</name>
<sequence>AISDLRSRASPGATTNARRLTVTEHGDLSAIVCLKWSGDWGGSSYTFRMQSPTQNAPVMGTFAKSISSMMMFSLETTSVSASDREIFGTLIVTSEVVRFASSVISVAFSRGSNGCWF</sequence>
<comment type="caution">
    <text evidence="1">The sequence shown here is derived from an EMBL/GenBank/DDBJ whole genome shotgun (WGS) entry which is preliminary data.</text>
</comment>
<proteinExistence type="predicted"/>
<evidence type="ECO:0000313" key="1">
    <source>
        <dbReference type="EMBL" id="GMT13279.1"/>
    </source>
</evidence>
<gene>
    <name evidence="1" type="ORF">PFISCL1PPCAC_4576</name>
</gene>
<feature type="non-terminal residue" evidence="1">
    <location>
        <position position="117"/>
    </location>
</feature>
<dbReference type="Proteomes" id="UP001432322">
    <property type="component" value="Unassembled WGS sequence"/>
</dbReference>
<organism evidence="1 2">
    <name type="scientific">Pristionchus fissidentatus</name>
    <dbReference type="NCBI Taxonomy" id="1538716"/>
    <lineage>
        <taxon>Eukaryota</taxon>
        <taxon>Metazoa</taxon>
        <taxon>Ecdysozoa</taxon>
        <taxon>Nematoda</taxon>
        <taxon>Chromadorea</taxon>
        <taxon>Rhabditida</taxon>
        <taxon>Rhabditina</taxon>
        <taxon>Diplogasteromorpha</taxon>
        <taxon>Diplogasteroidea</taxon>
        <taxon>Neodiplogasteridae</taxon>
        <taxon>Pristionchus</taxon>
    </lineage>
</organism>
<keyword evidence="2" id="KW-1185">Reference proteome</keyword>
<dbReference type="EMBL" id="BTSY01000002">
    <property type="protein sequence ID" value="GMT13279.1"/>
    <property type="molecule type" value="Genomic_DNA"/>
</dbReference>